<dbReference type="EMBL" id="BJMN01000020">
    <property type="protein sequence ID" value="GEB57642.1"/>
    <property type="molecule type" value="Genomic_DNA"/>
</dbReference>
<organism evidence="2 3">
    <name type="scientific">Streptomyces gardneri</name>
    <dbReference type="NCBI Taxonomy" id="66892"/>
    <lineage>
        <taxon>Bacteria</taxon>
        <taxon>Bacillati</taxon>
        <taxon>Actinomycetota</taxon>
        <taxon>Actinomycetes</taxon>
        <taxon>Kitasatosporales</taxon>
        <taxon>Streptomycetaceae</taxon>
        <taxon>Streptomyces</taxon>
    </lineage>
</organism>
<name>A0A4Y3RIX6_9ACTN</name>
<accession>A0A4Y3RIX6</accession>
<gene>
    <name evidence="2" type="ORF">SGA01_32470</name>
</gene>
<keyword evidence="3" id="KW-1185">Reference proteome</keyword>
<keyword evidence="1" id="KW-0812">Transmembrane</keyword>
<dbReference type="Proteomes" id="UP000315226">
    <property type="component" value="Unassembled WGS sequence"/>
</dbReference>
<dbReference type="AlphaFoldDB" id="A0A4Y3RIX6"/>
<comment type="caution">
    <text evidence="2">The sequence shown here is derived from an EMBL/GenBank/DDBJ whole genome shotgun (WGS) entry which is preliminary data.</text>
</comment>
<protein>
    <recommendedName>
        <fullName evidence="4">DUF3592 domain-containing protein</fullName>
    </recommendedName>
</protein>
<evidence type="ECO:0000313" key="2">
    <source>
        <dbReference type="EMBL" id="GEB57642.1"/>
    </source>
</evidence>
<evidence type="ECO:0000313" key="3">
    <source>
        <dbReference type="Proteomes" id="UP000315226"/>
    </source>
</evidence>
<dbReference type="OrthoDB" id="4232356at2"/>
<sequence>MLSPQILTKGADSAALEADRLVITTTDTRKEIPLAAIQDVRRDTETSLKVVLTDGVPHWITGGNPTATTMFQTALTAALPEERDPAGSSLVTVTDEPGAIPWWSVLGWSVAFLAAYTGYVWWTSVAHGGAMGGVAFFAGFGTLLGLLCVLATASNLQDRWILSRRGVTVQATADYYPNGKRSKFYKFTDTNGNEYLQEGSSNSTPHIQVVYDPQRPARHIQRKWLPFVVVQYFFGSLAALGLLALGLWGVLAPYI</sequence>
<feature type="transmembrane region" description="Helical" evidence="1">
    <location>
        <begin position="134"/>
        <end position="156"/>
    </location>
</feature>
<evidence type="ECO:0000256" key="1">
    <source>
        <dbReference type="SAM" id="Phobius"/>
    </source>
</evidence>
<feature type="transmembrane region" description="Helical" evidence="1">
    <location>
        <begin position="224"/>
        <end position="251"/>
    </location>
</feature>
<reference evidence="2 3" key="1">
    <citation type="submission" date="2019-06" db="EMBL/GenBank/DDBJ databases">
        <title>Whole genome shotgun sequence of Streptomyces gardneri NBRC 12865.</title>
        <authorList>
            <person name="Hosoyama A."/>
            <person name="Uohara A."/>
            <person name="Ohji S."/>
            <person name="Ichikawa N."/>
        </authorList>
    </citation>
    <scope>NUCLEOTIDE SEQUENCE [LARGE SCALE GENOMIC DNA]</scope>
    <source>
        <strain evidence="2 3">NBRC 12865</strain>
    </source>
</reference>
<keyword evidence="1" id="KW-1133">Transmembrane helix</keyword>
<proteinExistence type="predicted"/>
<evidence type="ECO:0008006" key="4">
    <source>
        <dbReference type="Google" id="ProtNLM"/>
    </source>
</evidence>
<keyword evidence="1" id="KW-0472">Membrane</keyword>
<feature type="transmembrane region" description="Helical" evidence="1">
    <location>
        <begin position="102"/>
        <end position="122"/>
    </location>
</feature>
<dbReference type="RefSeq" id="WP_141297174.1">
    <property type="nucleotide sequence ID" value="NZ_BJMN01000020.1"/>
</dbReference>